<evidence type="ECO:0000313" key="2">
    <source>
        <dbReference type="Proteomes" id="UP000831701"/>
    </source>
</evidence>
<organism evidence="1 2">
    <name type="scientific">Scortum barcoo</name>
    <name type="common">barcoo grunter</name>
    <dbReference type="NCBI Taxonomy" id="214431"/>
    <lineage>
        <taxon>Eukaryota</taxon>
        <taxon>Metazoa</taxon>
        <taxon>Chordata</taxon>
        <taxon>Craniata</taxon>
        <taxon>Vertebrata</taxon>
        <taxon>Euteleostomi</taxon>
        <taxon>Actinopterygii</taxon>
        <taxon>Neopterygii</taxon>
        <taxon>Teleostei</taxon>
        <taxon>Neoteleostei</taxon>
        <taxon>Acanthomorphata</taxon>
        <taxon>Eupercaria</taxon>
        <taxon>Centrarchiformes</taxon>
        <taxon>Terapontoidei</taxon>
        <taxon>Terapontidae</taxon>
        <taxon>Scortum</taxon>
    </lineage>
</organism>
<evidence type="ECO:0000313" key="1">
    <source>
        <dbReference type="EMBL" id="KAI3377528.1"/>
    </source>
</evidence>
<sequence length="758" mass="85826">MAAAQQHPDEAVMENQENQESPAAGGDSGTAGRTVRDRPVCLIVLGMAGSGKTTFVQRLTAHLHTRKAPPYVINLDPAVHEVPFPANIDIRDTVNYKEVMKQYGLGPNGGIVTSLNLFATRFDQVMQFIEKKQQNHRYVLIDTPGQIEVFTWSASGTIITEALASSFPCVVIYVMDTSRSVNPVTFMSNMLYACSILYKTKLPFIVVMNKTDIIDHSFAVEWMQDFEVFQDALNQETSYVSNLTRSMSLVLDEFYTNLRVVGVSAVTGSGLDELFVQVEDAADEYEREYRPEYERLRKKLAEAQIRKQQEQLEKLRKDLGAVDMTTTPSTEEADVAGPSDLIMTRGNPDDEQEEEDSDTDDIDHTATEESKESDAFGNFLKERKEVVQLCIYMRNRLYLTTVSLSENNSSSRMTLAVFLFFLSINVPAYREKMRELPLVSLFCSCILPAPRDTTADKKEAGVVDLNLCNIRDMEVIELSKRTSGQAFEVILKPPTFDGGPELRATTPPRQKPSLEEIQKKLDAAQERRKCQEAELLKHLAERREHEREVAQKALTKERQVHRADAVKEQQQMHLNASQERLQEEDKLSVEVRMSWRRRRRRGFWVDKISGRCGVKVHKSKVLLSKVESKSINKVELKSINKVELKSINKVKVHKVKSCSVKGLRDQVFSGAIFRTNFIFLSSTVMNRIPSTIWEAECSTNSSCSSPIPGETNKHNLYPRPIQQNILVLHRQGKGRCYNASFQTVVVGCTCVWAKTNQN</sequence>
<protein>
    <submittedName>
        <fullName evidence="1">Uncharacterized protein</fullName>
    </submittedName>
</protein>
<name>A0ACB8XFC3_9TELE</name>
<proteinExistence type="predicted"/>
<dbReference type="Proteomes" id="UP000831701">
    <property type="component" value="Chromosome 1"/>
</dbReference>
<comment type="caution">
    <text evidence="1">The sequence shown here is derived from an EMBL/GenBank/DDBJ whole genome shotgun (WGS) entry which is preliminary data.</text>
</comment>
<reference evidence="1" key="1">
    <citation type="submission" date="2022-04" db="EMBL/GenBank/DDBJ databases">
        <title>Jade perch genome.</title>
        <authorList>
            <person name="Chao B."/>
        </authorList>
    </citation>
    <scope>NUCLEOTIDE SEQUENCE</scope>
    <source>
        <strain evidence="1">CB-2022</strain>
    </source>
</reference>
<accession>A0ACB8XFC3</accession>
<gene>
    <name evidence="1" type="ORF">L3Q82_008430</name>
</gene>
<dbReference type="EMBL" id="CM041531">
    <property type="protein sequence ID" value="KAI3377528.1"/>
    <property type="molecule type" value="Genomic_DNA"/>
</dbReference>
<keyword evidence="2" id="KW-1185">Reference proteome</keyword>